<evidence type="ECO:0000313" key="2">
    <source>
        <dbReference type="EMBL" id="KPL74676.1"/>
    </source>
</evidence>
<name>A0A0P6XH42_9CHLR</name>
<sequence length="118" mass="12981">MKQGIRPPGKTTIAPEVLVSIARLTALSVPGVRRLALAPTDINKIFHHGVNEGVEIRVENDTVYADIHVILNRDVNVRDVSRTIQTQVARAFSEMVGMEVGKVNIHIEDIDFSPVSES</sequence>
<dbReference type="OrthoDB" id="163599at2"/>
<dbReference type="InterPro" id="IPR005531">
    <property type="entry name" value="Asp23"/>
</dbReference>
<evidence type="ECO:0000256" key="1">
    <source>
        <dbReference type="ARBA" id="ARBA00005721"/>
    </source>
</evidence>
<comment type="similarity">
    <text evidence="1">Belongs to the asp23 family.</text>
</comment>
<dbReference type="PANTHER" id="PTHR34297">
    <property type="entry name" value="HYPOTHETICAL CYTOSOLIC PROTEIN-RELATED"/>
    <property type="match status" value="1"/>
</dbReference>
<keyword evidence="3" id="KW-1185">Reference proteome</keyword>
<gene>
    <name evidence="2" type="ORF">ADM99_00835</name>
</gene>
<accession>A0A0P6XH42</accession>
<dbReference type="STRING" id="229920.ADM99_00835"/>
<evidence type="ECO:0000313" key="3">
    <source>
        <dbReference type="Proteomes" id="UP000050430"/>
    </source>
</evidence>
<evidence type="ECO:0008006" key="4">
    <source>
        <dbReference type="Google" id="ProtNLM"/>
    </source>
</evidence>
<reference evidence="2 3" key="1">
    <citation type="submission" date="2015-07" db="EMBL/GenBank/DDBJ databases">
        <title>Genome sequence of Leptolinea tardivitalis DSM 16556.</title>
        <authorList>
            <person name="Hemp J."/>
            <person name="Ward L.M."/>
            <person name="Pace L.A."/>
            <person name="Fischer W.W."/>
        </authorList>
    </citation>
    <scope>NUCLEOTIDE SEQUENCE [LARGE SCALE GENOMIC DNA]</scope>
    <source>
        <strain evidence="2 3">YMTK-2</strain>
    </source>
</reference>
<proteinExistence type="inferred from homology"/>
<dbReference type="RefSeq" id="WP_062423328.1">
    <property type="nucleotide sequence ID" value="NZ_BBYA01000014.1"/>
</dbReference>
<protein>
    <recommendedName>
        <fullName evidence="4">Asp23/Gls24 family envelope stress response protein</fullName>
    </recommendedName>
</protein>
<organism evidence="2 3">
    <name type="scientific">Leptolinea tardivitalis</name>
    <dbReference type="NCBI Taxonomy" id="229920"/>
    <lineage>
        <taxon>Bacteria</taxon>
        <taxon>Bacillati</taxon>
        <taxon>Chloroflexota</taxon>
        <taxon>Anaerolineae</taxon>
        <taxon>Anaerolineales</taxon>
        <taxon>Anaerolineaceae</taxon>
        <taxon>Leptolinea</taxon>
    </lineage>
</organism>
<dbReference type="Proteomes" id="UP000050430">
    <property type="component" value="Unassembled WGS sequence"/>
</dbReference>
<dbReference type="Pfam" id="PF03780">
    <property type="entry name" value="Asp23"/>
    <property type="match status" value="1"/>
</dbReference>
<dbReference type="EMBL" id="LGCK01000002">
    <property type="protein sequence ID" value="KPL74676.1"/>
    <property type="molecule type" value="Genomic_DNA"/>
</dbReference>
<comment type="caution">
    <text evidence="2">The sequence shown here is derived from an EMBL/GenBank/DDBJ whole genome shotgun (WGS) entry which is preliminary data.</text>
</comment>
<dbReference type="AlphaFoldDB" id="A0A0P6XH42"/>